<reference evidence="1 2" key="1">
    <citation type="submission" date="2014-12" db="EMBL/GenBank/DDBJ databases">
        <title>Genome analysis of a novel jumbo phage RSL2 infecting the phytopathogen Ralstonia solanacearum.</title>
        <authorList>
            <person name="Kawasaki T."/>
            <person name="Fujie M."/>
            <person name="Chatchawankanphanich O."/>
            <person name="Ogata H."/>
            <person name="Yamada T."/>
        </authorList>
    </citation>
    <scope>NUCLEOTIDE SEQUENCE [LARGE SCALE GENOMIC DNA]</scope>
    <source>
        <strain evidence="1 2">RSL2</strain>
    </source>
</reference>
<evidence type="ECO:0000313" key="1">
    <source>
        <dbReference type="EMBL" id="BAQ02562.1"/>
    </source>
</evidence>
<proteinExistence type="predicted"/>
<sequence>MDVTKLTRDPDVAKRSFVTTKTGALMAADACSIMIPKRFVEVKLATIGSENKTIGICAWIVGNRYFITMTNAFIPLTPTSISEVDVDGDIYVLYNFDKNTVVCPSMDLVKNSGLVYHIFTEIIAKARVPWFMNYLDRCKVFDSAVKHAGTNITEQCEITELIVATNTRLAKDRSKYFRHEVKTVADLTEKESVPTSIRTIEYSASSTLTRIAGSYQQRGIIAALNNPSERVEQIEEYLRM</sequence>
<name>A0A0A8J8P0_9CAUD</name>
<dbReference type="OrthoDB" id="6826at10239"/>
<dbReference type="KEGG" id="vg:26639475"/>
<protein>
    <submittedName>
        <fullName evidence="1">Uncharacterized protein</fullName>
    </submittedName>
</protein>
<organism evidence="1 2">
    <name type="scientific">Ralstonia phage RSL2</name>
    <dbReference type="NCBI Taxonomy" id="1585840"/>
    <lineage>
        <taxon>Viruses</taxon>
        <taxon>Duplodnaviria</taxon>
        <taxon>Heunggongvirae</taxon>
        <taxon>Uroviricota</taxon>
        <taxon>Caudoviricetes</taxon>
        <taxon>Chimalliviridae</taxon>
        <taxon>Chiangmaivirus</taxon>
        <taxon>Chiangmaivirus RSL2</taxon>
    </lineage>
</organism>
<evidence type="ECO:0000313" key="2">
    <source>
        <dbReference type="Proteomes" id="UP000203794"/>
    </source>
</evidence>
<accession>A0A0A8J8P0</accession>
<dbReference type="GeneID" id="26639475"/>
<dbReference type="EMBL" id="AP014693">
    <property type="protein sequence ID" value="BAQ02562.1"/>
    <property type="molecule type" value="Genomic_DNA"/>
</dbReference>
<dbReference type="RefSeq" id="YP_009212883.1">
    <property type="nucleotide sequence ID" value="NC_028950.1"/>
</dbReference>
<dbReference type="Proteomes" id="UP000203794">
    <property type="component" value="Segment"/>
</dbReference>
<keyword evidence="2" id="KW-1185">Reference proteome</keyword>